<dbReference type="Proteomes" id="UP000032142">
    <property type="component" value="Unassembled WGS sequence"/>
</dbReference>
<sequence length="35" mass="4074">MRTPELVELSLSSLMDTNARARRVESKFTYGQVTW</sequence>
<evidence type="ECO:0000313" key="1">
    <source>
        <dbReference type="EMBL" id="KHG30431.1"/>
    </source>
</evidence>
<protein>
    <submittedName>
        <fullName evidence="1">Uncharacterized protein</fullName>
    </submittedName>
</protein>
<organism evidence="1 2">
    <name type="scientific">Gossypium arboreum</name>
    <name type="common">Tree cotton</name>
    <name type="synonym">Gossypium nanking</name>
    <dbReference type="NCBI Taxonomy" id="29729"/>
    <lineage>
        <taxon>Eukaryota</taxon>
        <taxon>Viridiplantae</taxon>
        <taxon>Streptophyta</taxon>
        <taxon>Embryophyta</taxon>
        <taxon>Tracheophyta</taxon>
        <taxon>Spermatophyta</taxon>
        <taxon>Magnoliopsida</taxon>
        <taxon>eudicotyledons</taxon>
        <taxon>Gunneridae</taxon>
        <taxon>Pentapetalae</taxon>
        <taxon>rosids</taxon>
        <taxon>malvids</taxon>
        <taxon>Malvales</taxon>
        <taxon>Malvaceae</taxon>
        <taxon>Malvoideae</taxon>
        <taxon>Gossypium</taxon>
    </lineage>
</organism>
<evidence type="ECO:0000313" key="2">
    <source>
        <dbReference type="Proteomes" id="UP000032142"/>
    </source>
</evidence>
<proteinExistence type="predicted"/>
<accession>A0A0B0Q372</accession>
<dbReference type="AlphaFoldDB" id="A0A0B0Q372"/>
<gene>
    <name evidence="1" type="ORF">F383_12100</name>
</gene>
<reference evidence="2" key="1">
    <citation type="submission" date="2014-09" db="EMBL/GenBank/DDBJ databases">
        <authorList>
            <person name="Mudge J."/>
            <person name="Ramaraj T."/>
            <person name="Lindquist I.E."/>
            <person name="Bharti A.K."/>
            <person name="Sundararajan A."/>
            <person name="Cameron C.T."/>
            <person name="Woodward J.E."/>
            <person name="May G.D."/>
            <person name="Brubaker C."/>
            <person name="Broadhvest J."/>
            <person name="Wilkins T.A."/>
        </authorList>
    </citation>
    <scope>NUCLEOTIDE SEQUENCE</scope>
    <source>
        <strain evidence="2">cv. AKA8401</strain>
    </source>
</reference>
<keyword evidence="2" id="KW-1185">Reference proteome</keyword>
<name>A0A0B0Q372_GOSAR</name>
<dbReference type="EMBL" id="KN456667">
    <property type="protein sequence ID" value="KHG30431.1"/>
    <property type="molecule type" value="Genomic_DNA"/>
</dbReference>